<sequence length="494" mass="56984">IVRDWVYEEDHSYGLDGGKEYIEKDSIRGVKEHQNLWSEIKRTFSDMQCLLLPHPGSKVEKQFAKTGNLNELEEQFLDEVKCFIRNIFAPENLVPPKSKLTGEGIYRLLLSADGKIADDSLSFINMFTEHVNFDKETKLIAKFASRLQDLDLPDIQKIKIEIETEGEVAFKGMSKPRFKERLKKTLEQMMNSEVIQKIYKIYSESFVSSRPVEECHENWNNIVSLLSRYICGNSATRILAREKAVQKMSDVYYKKLCEEVYNDFKANIKDLKKLEELTALDDKTVNEKFLKCDDFTSIVDPNVINPIWLKYQQNLKRSVTTDFLAKLEKLTGAKNLKNLREEQYKLYEAFTLLKNNGDNWDSIPKEDPTLLCKKIGYALFGIPTPVIETGKSDDVEKLYFVKLFLAGATLPINLLQPSVNLTMVSINDLEKGTDKKKFREVKTGYSVDQNKQIASISNAIISRCTDKEIKFSYVYVTYQEDSIDTAEEKTKNQE</sequence>
<dbReference type="InterPro" id="IPR027417">
    <property type="entry name" value="P-loop_NTPase"/>
</dbReference>
<proteinExistence type="inferred from homology"/>
<feature type="domain" description="GB1/RHD3-type G" evidence="4">
    <location>
        <begin position="1"/>
        <end position="92"/>
    </location>
</feature>
<dbReference type="EMBL" id="GECZ01004857">
    <property type="protein sequence ID" value="JAS64912.1"/>
    <property type="molecule type" value="Transcribed_RNA"/>
</dbReference>
<evidence type="ECO:0000313" key="5">
    <source>
        <dbReference type="EMBL" id="JAS64912.1"/>
    </source>
</evidence>
<organism evidence="5">
    <name type="scientific">Cuerna arida</name>
    <dbReference type="NCBI Taxonomy" id="1464854"/>
    <lineage>
        <taxon>Eukaryota</taxon>
        <taxon>Metazoa</taxon>
        <taxon>Ecdysozoa</taxon>
        <taxon>Arthropoda</taxon>
        <taxon>Hexapoda</taxon>
        <taxon>Insecta</taxon>
        <taxon>Pterygota</taxon>
        <taxon>Neoptera</taxon>
        <taxon>Paraneoptera</taxon>
        <taxon>Hemiptera</taxon>
        <taxon>Auchenorrhyncha</taxon>
        <taxon>Membracoidea</taxon>
        <taxon>Cicadellidae</taxon>
        <taxon>Cicadellinae</taxon>
        <taxon>Proconiini</taxon>
        <taxon>Cuerna</taxon>
    </lineage>
</organism>
<dbReference type="PANTHER" id="PTHR10751">
    <property type="entry name" value="GUANYLATE BINDING PROTEIN"/>
    <property type="match status" value="1"/>
</dbReference>
<keyword evidence="1" id="KW-0547">Nucleotide-binding</keyword>
<evidence type="ECO:0000256" key="1">
    <source>
        <dbReference type="ARBA" id="ARBA00022741"/>
    </source>
</evidence>
<evidence type="ECO:0000256" key="2">
    <source>
        <dbReference type="ARBA" id="ARBA00023134"/>
    </source>
</evidence>
<dbReference type="Pfam" id="PF02263">
    <property type="entry name" value="GBP"/>
    <property type="match status" value="1"/>
</dbReference>
<dbReference type="InterPro" id="IPR015894">
    <property type="entry name" value="Guanylate-bd_N"/>
</dbReference>
<evidence type="ECO:0000259" key="4">
    <source>
        <dbReference type="PROSITE" id="PS51715"/>
    </source>
</evidence>
<comment type="similarity">
    <text evidence="3">Belongs to the TRAFAC class dynamin-like GTPase superfamily. GB1/RHD3 GTPase family.</text>
</comment>
<reference evidence="5" key="1">
    <citation type="submission" date="2015-11" db="EMBL/GenBank/DDBJ databases">
        <title>De novo transcriptome assembly of four potential Pierce s Disease insect vectors from Arizona vineyards.</title>
        <authorList>
            <person name="Tassone E.E."/>
        </authorList>
    </citation>
    <scope>NUCLEOTIDE SEQUENCE</scope>
</reference>
<keyword evidence="2" id="KW-0342">GTP-binding</keyword>
<dbReference type="InterPro" id="IPR030386">
    <property type="entry name" value="G_GB1_RHD3_dom"/>
</dbReference>
<name>A0A1B6GR46_9HEMI</name>
<dbReference type="Gene3D" id="3.40.50.300">
    <property type="entry name" value="P-loop containing nucleotide triphosphate hydrolases"/>
    <property type="match status" value="1"/>
</dbReference>
<accession>A0A1B6GR46</accession>
<dbReference type="AlphaFoldDB" id="A0A1B6GR46"/>
<dbReference type="PROSITE" id="PS51715">
    <property type="entry name" value="G_GB1_RHD3"/>
    <property type="match status" value="1"/>
</dbReference>
<feature type="non-terminal residue" evidence="5">
    <location>
        <position position="494"/>
    </location>
</feature>
<evidence type="ECO:0000256" key="3">
    <source>
        <dbReference type="PROSITE-ProRule" id="PRU01052"/>
    </source>
</evidence>
<feature type="non-terminal residue" evidence="5">
    <location>
        <position position="1"/>
    </location>
</feature>
<protein>
    <recommendedName>
        <fullName evidence="4">GB1/RHD3-type G domain-containing protein</fullName>
    </recommendedName>
</protein>
<dbReference type="GO" id="GO:0003924">
    <property type="term" value="F:GTPase activity"/>
    <property type="evidence" value="ECO:0007669"/>
    <property type="project" value="InterPro"/>
</dbReference>
<dbReference type="GO" id="GO:0005525">
    <property type="term" value="F:GTP binding"/>
    <property type="evidence" value="ECO:0007669"/>
    <property type="project" value="UniProtKB-KW"/>
</dbReference>
<gene>
    <name evidence="5" type="ORF">g.32767</name>
</gene>